<keyword evidence="1" id="KW-0732">Signal</keyword>
<evidence type="ECO:0000313" key="3">
    <source>
        <dbReference type="Proteomes" id="UP000732380"/>
    </source>
</evidence>
<comment type="caution">
    <text evidence="2">The sequence shown here is derived from an EMBL/GenBank/DDBJ whole genome shotgun (WGS) entry which is preliminary data.</text>
</comment>
<organism evidence="2 3">
    <name type="scientific">Claviceps humidiphila</name>
    <dbReference type="NCBI Taxonomy" id="1294629"/>
    <lineage>
        <taxon>Eukaryota</taxon>
        <taxon>Fungi</taxon>
        <taxon>Dikarya</taxon>
        <taxon>Ascomycota</taxon>
        <taxon>Pezizomycotina</taxon>
        <taxon>Sordariomycetes</taxon>
        <taxon>Hypocreomycetidae</taxon>
        <taxon>Hypocreales</taxon>
        <taxon>Clavicipitaceae</taxon>
        <taxon>Claviceps</taxon>
    </lineage>
</organism>
<proteinExistence type="predicted"/>
<protein>
    <submittedName>
        <fullName evidence="2">Uncharacterized protein</fullName>
    </submittedName>
</protein>
<feature type="chain" id="PRO_5040377486" evidence="1">
    <location>
        <begin position="17"/>
        <end position="120"/>
    </location>
</feature>
<evidence type="ECO:0000313" key="2">
    <source>
        <dbReference type="EMBL" id="KAG6119120.1"/>
    </source>
</evidence>
<dbReference type="Proteomes" id="UP000732380">
    <property type="component" value="Unassembled WGS sequence"/>
</dbReference>
<reference evidence="2 3" key="1">
    <citation type="journal article" date="2020" name="bioRxiv">
        <title>Whole genome comparisons of ergot fungi reveals the divergence and evolution of species within the genus Claviceps are the result of varying mechanisms driving genome evolution and host range expansion.</title>
        <authorList>
            <person name="Wyka S.A."/>
            <person name="Mondo S.J."/>
            <person name="Liu M."/>
            <person name="Dettman J."/>
            <person name="Nalam V."/>
            <person name="Broders K.D."/>
        </authorList>
    </citation>
    <scope>NUCLEOTIDE SEQUENCE [LARGE SCALE GENOMIC DNA]</scope>
    <source>
        <strain evidence="2 3">LM576</strain>
    </source>
</reference>
<feature type="signal peptide" evidence="1">
    <location>
        <begin position="1"/>
        <end position="16"/>
    </location>
</feature>
<gene>
    <name evidence="2" type="ORF">E4U13_007965</name>
</gene>
<sequence>MYALSLLALLLPLAAANSHNRCDCMSWTQETGWIHNADLTHWVCEVYYKEVHYNSRFDASTGRCVVDGSWKIDGHTWETQCKEEASSGYFRLDPTTGATIDVGKDLVKVGAAVGSCPDRG</sequence>
<name>A0A9P7Q2T8_9HYPO</name>
<evidence type="ECO:0000256" key="1">
    <source>
        <dbReference type="SAM" id="SignalP"/>
    </source>
</evidence>
<accession>A0A9P7Q2T8</accession>
<keyword evidence="3" id="KW-1185">Reference proteome</keyword>
<dbReference type="EMBL" id="SRQM01000085">
    <property type="protein sequence ID" value="KAG6119120.1"/>
    <property type="molecule type" value="Genomic_DNA"/>
</dbReference>
<dbReference type="AlphaFoldDB" id="A0A9P7Q2T8"/>